<proteinExistence type="predicted"/>
<protein>
    <submittedName>
        <fullName evidence="2">Klc-2 protein</fullName>
    </submittedName>
</protein>
<evidence type="ECO:0000313" key="3">
    <source>
        <dbReference type="Proteomes" id="UP000601435"/>
    </source>
</evidence>
<dbReference type="InterPro" id="IPR053137">
    <property type="entry name" value="NLR-like"/>
</dbReference>
<name>A0A812UQB7_9DINO</name>
<dbReference type="PANTHER" id="PTHR46082:SF6">
    <property type="entry name" value="AAA+ ATPASE DOMAIN-CONTAINING PROTEIN-RELATED"/>
    <property type="match status" value="1"/>
</dbReference>
<dbReference type="OrthoDB" id="771227at2759"/>
<dbReference type="EMBL" id="CAJNJA010028060">
    <property type="protein sequence ID" value="CAE7592259.1"/>
    <property type="molecule type" value="Genomic_DNA"/>
</dbReference>
<keyword evidence="1" id="KW-1133">Transmembrane helix</keyword>
<dbReference type="InterPro" id="IPR011990">
    <property type="entry name" value="TPR-like_helical_dom_sf"/>
</dbReference>
<dbReference type="Pfam" id="PF13374">
    <property type="entry name" value="TPR_10"/>
    <property type="match status" value="1"/>
</dbReference>
<keyword evidence="1" id="KW-0812">Transmembrane</keyword>
<comment type="caution">
    <text evidence="2">The sequence shown here is derived from an EMBL/GenBank/DDBJ whole genome shotgun (WGS) entry which is preliminary data.</text>
</comment>
<dbReference type="AlphaFoldDB" id="A0A812UQB7"/>
<dbReference type="PANTHER" id="PTHR46082">
    <property type="entry name" value="ATP/GTP-BINDING PROTEIN-RELATED"/>
    <property type="match status" value="1"/>
</dbReference>
<dbReference type="Gene3D" id="1.25.40.10">
    <property type="entry name" value="Tetratricopeptide repeat domain"/>
    <property type="match status" value="2"/>
</dbReference>
<dbReference type="Pfam" id="PF13424">
    <property type="entry name" value="TPR_12"/>
    <property type="match status" value="2"/>
</dbReference>
<evidence type="ECO:0000313" key="2">
    <source>
        <dbReference type="EMBL" id="CAE7592259.1"/>
    </source>
</evidence>
<sequence length="454" mass="49946">MRYGLCWELWLAWATMMLASTALQGVYFTIFLPAEADSRIPDFGLAIVTPVVPVLGEPLDTFKDWLFVGLALPQRTWLAFAVALVGLGILCLSGRYLWRHHSEELAAGLLPVRAACYRRHDHTLLAKLSSPAKLAVAITEDLPQAALQSLFVLIYGGSATQYFFIVIASLKALACLLLRATILENEGRYSDANEARIFLYRLMSAVGSSLLGRRSEVVLQTRRNLARSLSDLGRHAEAWDMLREVLADQQQVLEATHPDTLLTQSYLALVLSRFGRHDEALDVQREVLSAHQEVLGDAHPDTLLTHSMLATFLSRLGRHAEAFDAQREVLSAQQLVLGDDHLDTLRTQKNLASSLCRLHRHAEALDVYRKVAAAYQQVLGAAHPKTLLTQSNLAASLSHLGCHKAALEMHQEVLAALKQALGVTHPDALRSPGLSALRGVGFRVEGSVGFCFSV</sequence>
<keyword evidence="3" id="KW-1185">Reference proteome</keyword>
<reference evidence="2" key="1">
    <citation type="submission" date="2021-02" db="EMBL/GenBank/DDBJ databases">
        <authorList>
            <person name="Dougan E. K."/>
            <person name="Rhodes N."/>
            <person name="Thang M."/>
            <person name="Chan C."/>
        </authorList>
    </citation>
    <scope>NUCLEOTIDE SEQUENCE</scope>
</reference>
<gene>
    <name evidence="2" type="primary">klc-2</name>
    <name evidence="2" type="ORF">SNEC2469_LOCUS17075</name>
</gene>
<feature type="transmembrane region" description="Helical" evidence="1">
    <location>
        <begin position="12"/>
        <end position="33"/>
    </location>
</feature>
<dbReference type="SUPFAM" id="SSF48452">
    <property type="entry name" value="TPR-like"/>
    <property type="match status" value="2"/>
</dbReference>
<accession>A0A812UQB7</accession>
<feature type="transmembrane region" description="Helical" evidence="1">
    <location>
        <begin position="76"/>
        <end position="98"/>
    </location>
</feature>
<dbReference type="Proteomes" id="UP000601435">
    <property type="component" value="Unassembled WGS sequence"/>
</dbReference>
<keyword evidence="1" id="KW-0472">Membrane</keyword>
<organism evidence="2 3">
    <name type="scientific">Symbiodinium necroappetens</name>
    <dbReference type="NCBI Taxonomy" id="1628268"/>
    <lineage>
        <taxon>Eukaryota</taxon>
        <taxon>Sar</taxon>
        <taxon>Alveolata</taxon>
        <taxon>Dinophyceae</taxon>
        <taxon>Suessiales</taxon>
        <taxon>Symbiodiniaceae</taxon>
        <taxon>Symbiodinium</taxon>
    </lineage>
</organism>
<evidence type="ECO:0000256" key="1">
    <source>
        <dbReference type="SAM" id="Phobius"/>
    </source>
</evidence>